<dbReference type="PANTHER" id="PTHR31621:SF66">
    <property type="entry name" value="PROTEIN DMP2"/>
    <property type="match status" value="1"/>
</dbReference>
<gene>
    <name evidence="7" type="ORF">CEY00_Acc33159</name>
</gene>
<dbReference type="GO" id="GO:0005737">
    <property type="term" value="C:cytoplasm"/>
    <property type="evidence" value="ECO:0007669"/>
    <property type="project" value="UniProtKB-ARBA"/>
</dbReference>
<dbReference type="FunCoup" id="A0A2R6P4G4">
    <property type="interactions" value="827"/>
</dbReference>
<proteinExistence type="inferred from homology"/>
<accession>A0A2R6P4G4</accession>
<keyword evidence="4 6" id="KW-1133">Transmembrane helix</keyword>
<dbReference type="Proteomes" id="UP000241394">
    <property type="component" value="Chromosome LG29"/>
</dbReference>
<sequence>MVNSTSGESTGSKTLTGFGNLIKMLPTGTVFLYQFLNPVLTNNGKCHVSNKYMSGALIGLCGLSCFFSSFTDSYTGTDGMTHYGIATFKGIWPTTSSESANTSSYKIRFGDFVHALFSLIVFGVVSLLDSNTVDCFYPSFESNQKVLLMAFPPAIGAVSSAVFVLFPNTRHGIGYPPSSSQSSNDS</sequence>
<evidence type="ECO:0000256" key="3">
    <source>
        <dbReference type="ARBA" id="ARBA00022692"/>
    </source>
</evidence>
<evidence type="ECO:0000256" key="4">
    <source>
        <dbReference type="ARBA" id="ARBA00022989"/>
    </source>
</evidence>
<evidence type="ECO:0000256" key="2">
    <source>
        <dbReference type="ARBA" id="ARBA00008707"/>
    </source>
</evidence>
<organism evidence="7 8">
    <name type="scientific">Actinidia chinensis var. chinensis</name>
    <name type="common">Chinese soft-hair kiwi</name>
    <dbReference type="NCBI Taxonomy" id="1590841"/>
    <lineage>
        <taxon>Eukaryota</taxon>
        <taxon>Viridiplantae</taxon>
        <taxon>Streptophyta</taxon>
        <taxon>Embryophyta</taxon>
        <taxon>Tracheophyta</taxon>
        <taxon>Spermatophyta</taxon>
        <taxon>Magnoliopsida</taxon>
        <taxon>eudicotyledons</taxon>
        <taxon>Gunneridae</taxon>
        <taxon>Pentapetalae</taxon>
        <taxon>asterids</taxon>
        <taxon>Ericales</taxon>
        <taxon>Actinidiaceae</taxon>
        <taxon>Actinidia</taxon>
    </lineage>
</organism>
<protein>
    <submittedName>
        <fullName evidence="7">Protein transport protein</fullName>
    </submittedName>
</protein>
<dbReference type="InParanoid" id="A0A2R6P4G4"/>
<reference evidence="7 8" key="1">
    <citation type="submission" date="2017-07" db="EMBL/GenBank/DDBJ databases">
        <title>An improved, manually edited Actinidia chinensis var. chinensis (kiwifruit) genome highlights the challenges associated with draft genomes and gene prediction in plants.</title>
        <authorList>
            <person name="Pilkington S."/>
            <person name="Crowhurst R."/>
            <person name="Hilario E."/>
            <person name="Nardozza S."/>
            <person name="Fraser L."/>
            <person name="Peng Y."/>
            <person name="Gunaseelan K."/>
            <person name="Simpson R."/>
            <person name="Tahir J."/>
            <person name="Deroles S."/>
            <person name="Templeton K."/>
            <person name="Luo Z."/>
            <person name="Davy M."/>
            <person name="Cheng C."/>
            <person name="Mcneilage M."/>
            <person name="Scaglione D."/>
            <person name="Liu Y."/>
            <person name="Zhang Q."/>
            <person name="Datson P."/>
            <person name="De Silva N."/>
            <person name="Gardiner S."/>
            <person name="Bassett H."/>
            <person name="Chagne D."/>
            <person name="Mccallum J."/>
            <person name="Dzierzon H."/>
            <person name="Deng C."/>
            <person name="Wang Y.-Y."/>
            <person name="Barron N."/>
            <person name="Manako K."/>
            <person name="Bowen J."/>
            <person name="Foster T."/>
            <person name="Erridge Z."/>
            <person name="Tiffin H."/>
            <person name="Waite C."/>
            <person name="Davies K."/>
            <person name="Grierson E."/>
            <person name="Laing W."/>
            <person name="Kirk R."/>
            <person name="Chen X."/>
            <person name="Wood M."/>
            <person name="Montefiori M."/>
            <person name="Brummell D."/>
            <person name="Schwinn K."/>
            <person name="Catanach A."/>
            <person name="Fullerton C."/>
            <person name="Li D."/>
            <person name="Meiyalaghan S."/>
            <person name="Nieuwenhuizen N."/>
            <person name="Read N."/>
            <person name="Prakash R."/>
            <person name="Hunter D."/>
            <person name="Zhang H."/>
            <person name="Mckenzie M."/>
            <person name="Knabel M."/>
            <person name="Harris A."/>
            <person name="Allan A."/>
            <person name="Chen A."/>
            <person name="Janssen B."/>
            <person name="Plunkett B."/>
            <person name="Dwamena C."/>
            <person name="Voogd C."/>
            <person name="Leif D."/>
            <person name="Lafferty D."/>
            <person name="Souleyre E."/>
            <person name="Varkonyi-Gasic E."/>
            <person name="Gambi F."/>
            <person name="Hanley J."/>
            <person name="Yao J.-L."/>
            <person name="Cheung J."/>
            <person name="David K."/>
            <person name="Warren B."/>
            <person name="Marsh K."/>
            <person name="Snowden K."/>
            <person name="Lin-Wang K."/>
            <person name="Brian L."/>
            <person name="Martinez-Sanchez M."/>
            <person name="Wang M."/>
            <person name="Ileperuma N."/>
            <person name="Macnee N."/>
            <person name="Campin R."/>
            <person name="Mcatee P."/>
            <person name="Drummond R."/>
            <person name="Espley R."/>
            <person name="Ireland H."/>
            <person name="Wu R."/>
            <person name="Atkinson R."/>
            <person name="Karunairetnam S."/>
            <person name="Bulley S."/>
            <person name="Chunkath S."/>
            <person name="Hanley Z."/>
            <person name="Storey R."/>
            <person name="Thrimawithana A."/>
            <person name="Thomson S."/>
            <person name="David C."/>
            <person name="Testolin R."/>
        </authorList>
    </citation>
    <scope>NUCLEOTIDE SEQUENCE [LARGE SCALE GENOMIC DNA]</scope>
    <source>
        <strain evidence="8">cv. Red5</strain>
        <tissue evidence="7">Young leaf</tissue>
    </source>
</reference>
<dbReference type="EMBL" id="NKQK01000029">
    <property type="protein sequence ID" value="PSR85175.1"/>
    <property type="molecule type" value="Genomic_DNA"/>
</dbReference>
<dbReference type="InterPro" id="IPR007770">
    <property type="entry name" value="DMP"/>
</dbReference>
<evidence type="ECO:0000256" key="1">
    <source>
        <dbReference type="ARBA" id="ARBA00004141"/>
    </source>
</evidence>
<reference evidence="8" key="2">
    <citation type="journal article" date="2018" name="BMC Genomics">
        <title>A manually annotated Actinidia chinensis var. chinensis (kiwifruit) genome highlights the challenges associated with draft genomes and gene prediction in plants.</title>
        <authorList>
            <person name="Pilkington S.M."/>
            <person name="Crowhurst R."/>
            <person name="Hilario E."/>
            <person name="Nardozza S."/>
            <person name="Fraser L."/>
            <person name="Peng Y."/>
            <person name="Gunaseelan K."/>
            <person name="Simpson R."/>
            <person name="Tahir J."/>
            <person name="Deroles S.C."/>
            <person name="Templeton K."/>
            <person name="Luo Z."/>
            <person name="Davy M."/>
            <person name="Cheng C."/>
            <person name="McNeilage M."/>
            <person name="Scaglione D."/>
            <person name="Liu Y."/>
            <person name="Zhang Q."/>
            <person name="Datson P."/>
            <person name="De Silva N."/>
            <person name="Gardiner S.E."/>
            <person name="Bassett H."/>
            <person name="Chagne D."/>
            <person name="McCallum J."/>
            <person name="Dzierzon H."/>
            <person name="Deng C."/>
            <person name="Wang Y.Y."/>
            <person name="Barron L."/>
            <person name="Manako K."/>
            <person name="Bowen J."/>
            <person name="Foster T.M."/>
            <person name="Erridge Z.A."/>
            <person name="Tiffin H."/>
            <person name="Waite C.N."/>
            <person name="Davies K.M."/>
            <person name="Grierson E.P."/>
            <person name="Laing W.A."/>
            <person name="Kirk R."/>
            <person name="Chen X."/>
            <person name="Wood M."/>
            <person name="Montefiori M."/>
            <person name="Brummell D.A."/>
            <person name="Schwinn K.E."/>
            <person name="Catanach A."/>
            <person name="Fullerton C."/>
            <person name="Li D."/>
            <person name="Meiyalaghan S."/>
            <person name="Nieuwenhuizen N."/>
            <person name="Read N."/>
            <person name="Prakash R."/>
            <person name="Hunter D."/>
            <person name="Zhang H."/>
            <person name="McKenzie M."/>
            <person name="Knabel M."/>
            <person name="Harris A."/>
            <person name="Allan A.C."/>
            <person name="Gleave A."/>
            <person name="Chen A."/>
            <person name="Janssen B.J."/>
            <person name="Plunkett B."/>
            <person name="Ampomah-Dwamena C."/>
            <person name="Voogd C."/>
            <person name="Leif D."/>
            <person name="Lafferty D."/>
            <person name="Souleyre E.J.F."/>
            <person name="Varkonyi-Gasic E."/>
            <person name="Gambi F."/>
            <person name="Hanley J."/>
            <person name="Yao J.L."/>
            <person name="Cheung J."/>
            <person name="David K.M."/>
            <person name="Warren B."/>
            <person name="Marsh K."/>
            <person name="Snowden K.C."/>
            <person name="Lin-Wang K."/>
            <person name="Brian L."/>
            <person name="Martinez-Sanchez M."/>
            <person name="Wang M."/>
            <person name="Ileperuma N."/>
            <person name="Macnee N."/>
            <person name="Campin R."/>
            <person name="McAtee P."/>
            <person name="Drummond R.S.M."/>
            <person name="Espley R.V."/>
            <person name="Ireland H.S."/>
            <person name="Wu R."/>
            <person name="Atkinson R.G."/>
            <person name="Karunairetnam S."/>
            <person name="Bulley S."/>
            <person name="Chunkath S."/>
            <person name="Hanley Z."/>
            <person name="Storey R."/>
            <person name="Thrimawithana A.H."/>
            <person name="Thomson S."/>
            <person name="David C."/>
            <person name="Testolin R."/>
            <person name="Huang H."/>
            <person name="Hellens R.P."/>
            <person name="Schaffer R.J."/>
        </authorList>
    </citation>
    <scope>NUCLEOTIDE SEQUENCE [LARGE SCALE GENOMIC DNA]</scope>
    <source>
        <strain evidence="8">cv. Red5</strain>
    </source>
</reference>
<dbReference type="STRING" id="1590841.A0A2R6P4G4"/>
<keyword evidence="3 6" id="KW-0812">Transmembrane</keyword>
<feature type="transmembrane region" description="Helical" evidence="6">
    <location>
        <begin position="109"/>
        <end position="128"/>
    </location>
</feature>
<feature type="transmembrane region" description="Helical" evidence="6">
    <location>
        <begin position="148"/>
        <end position="166"/>
    </location>
</feature>
<evidence type="ECO:0000256" key="6">
    <source>
        <dbReference type="SAM" id="Phobius"/>
    </source>
</evidence>
<dbReference type="OrthoDB" id="1928191at2759"/>
<dbReference type="PANTHER" id="PTHR31621">
    <property type="entry name" value="PROTEIN DMP3"/>
    <property type="match status" value="1"/>
</dbReference>
<dbReference type="AlphaFoldDB" id="A0A2R6P4G4"/>
<comment type="caution">
    <text evidence="7">The sequence shown here is derived from an EMBL/GenBank/DDBJ whole genome shotgun (WGS) entry which is preliminary data.</text>
</comment>
<comment type="similarity">
    <text evidence="2">Belongs to the plant DMP1 protein family.</text>
</comment>
<dbReference type="Pfam" id="PF05078">
    <property type="entry name" value="DUF679"/>
    <property type="match status" value="1"/>
</dbReference>
<evidence type="ECO:0000256" key="5">
    <source>
        <dbReference type="ARBA" id="ARBA00023136"/>
    </source>
</evidence>
<dbReference type="Gramene" id="PSR85175">
    <property type="protein sequence ID" value="PSR85175"/>
    <property type="gene ID" value="CEY00_Acc33159"/>
</dbReference>
<keyword evidence="5 6" id="KW-0472">Membrane</keyword>
<dbReference type="OMA" id="FCALSCY"/>
<dbReference type="GO" id="GO:0010256">
    <property type="term" value="P:endomembrane system organization"/>
    <property type="evidence" value="ECO:0007669"/>
    <property type="project" value="TreeGrafter"/>
</dbReference>
<dbReference type="GO" id="GO:0016020">
    <property type="term" value="C:membrane"/>
    <property type="evidence" value="ECO:0007669"/>
    <property type="project" value="UniProtKB-SubCell"/>
</dbReference>
<evidence type="ECO:0000313" key="8">
    <source>
        <dbReference type="Proteomes" id="UP000241394"/>
    </source>
</evidence>
<keyword evidence="8" id="KW-1185">Reference proteome</keyword>
<evidence type="ECO:0000313" key="7">
    <source>
        <dbReference type="EMBL" id="PSR85175.1"/>
    </source>
</evidence>
<comment type="subcellular location">
    <subcellularLocation>
        <location evidence="1">Membrane</location>
        <topology evidence="1">Multi-pass membrane protein</topology>
    </subcellularLocation>
</comment>
<name>A0A2R6P4G4_ACTCC</name>